<dbReference type="InterPro" id="IPR020846">
    <property type="entry name" value="MFS_dom"/>
</dbReference>
<comment type="subcellular location">
    <subcellularLocation>
        <location evidence="1">Membrane</location>
        <topology evidence="1">Multi-pass membrane protein</topology>
    </subcellularLocation>
</comment>
<feature type="domain" description="Major facilitator superfamily (MFS) profile" evidence="6">
    <location>
        <begin position="27"/>
        <end position="413"/>
    </location>
</feature>
<keyword evidence="3 5" id="KW-1133">Transmembrane helix</keyword>
<feature type="transmembrane region" description="Helical" evidence="5">
    <location>
        <begin position="180"/>
        <end position="198"/>
    </location>
</feature>
<dbReference type="InterPro" id="IPR011701">
    <property type="entry name" value="MFS"/>
</dbReference>
<feature type="transmembrane region" description="Helical" evidence="5">
    <location>
        <begin position="391"/>
        <end position="409"/>
    </location>
</feature>
<dbReference type="PANTHER" id="PTHR23508:SF10">
    <property type="entry name" value="CARBOXYLIC ACID TRANSPORTER PROTEIN HOMOLOG"/>
    <property type="match status" value="1"/>
</dbReference>
<feature type="transmembrane region" description="Helical" evidence="5">
    <location>
        <begin position="299"/>
        <end position="315"/>
    </location>
</feature>
<dbReference type="Proteomes" id="UP000054770">
    <property type="component" value="Unassembled WGS sequence"/>
</dbReference>
<dbReference type="GO" id="GO:0005886">
    <property type="term" value="C:plasma membrane"/>
    <property type="evidence" value="ECO:0007669"/>
    <property type="project" value="TreeGrafter"/>
</dbReference>
<feature type="transmembrane region" description="Helical" evidence="5">
    <location>
        <begin position="93"/>
        <end position="112"/>
    </location>
</feature>
<organism evidence="7 8">
    <name type="scientific">Caballeronia choica</name>
    <dbReference type="NCBI Taxonomy" id="326476"/>
    <lineage>
        <taxon>Bacteria</taxon>
        <taxon>Pseudomonadati</taxon>
        <taxon>Pseudomonadota</taxon>
        <taxon>Betaproteobacteria</taxon>
        <taxon>Burkholderiales</taxon>
        <taxon>Burkholderiaceae</taxon>
        <taxon>Caballeronia</taxon>
    </lineage>
</organism>
<gene>
    <name evidence="7" type="ORF">AWB68_00893</name>
</gene>
<evidence type="ECO:0000256" key="3">
    <source>
        <dbReference type="ARBA" id="ARBA00022989"/>
    </source>
</evidence>
<name>A0A158FRR8_9BURK</name>
<evidence type="ECO:0000256" key="4">
    <source>
        <dbReference type="ARBA" id="ARBA00023136"/>
    </source>
</evidence>
<feature type="transmembrane region" description="Helical" evidence="5">
    <location>
        <begin position="30"/>
        <end position="51"/>
    </location>
</feature>
<accession>A0A158FRR8</accession>
<dbReference type="RefSeq" id="WP_087643140.1">
    <property type="nucleotide sequence ID" value="NZ_FCON02000006.1"/>
</dbReference>
<dbReference type="GO" id="GO:0046943">
    <property type="term" value="F:carboxylic acid transmembrane transporter activity"/>
    <property type="evidence" value="ECO:0007669"/>
    <property type="project" value="TreeGrafter"/>
</dbReference>
<dbReference type="SUPFAM" id="SSF103473">
    <property type="entry name" value="MFS general substrate transporter"/>
    <property type="match status" value="1"/>
</dbReference>
<dbReference type="OrthoDB" id="9810492at2"/>
<evidence type="ECO:0000313" key="7">
    <source>
        <dbReference type="EMBL" id="SAL22321.1"/>
    </source>
</evidence>
<keyword evidence="8" id="KW-1185">Reference proteome</keyword>
<dbReference type="AlphaFoldDB" id="A0A158FRR8"/>
<dbReference type="InterPro" id="IPR036259">
    <property type="entry name" value="MFS_trans_sf"/>
</dbReference>
<keyword evidence="4 5" id="KW-0472">Membrane</keyword>
<proteinExistence type="predicted"/>
<feature type="transmembrane region" description="Helical" evidence="5">
    <location>
        <begin position="63"/>
        <end position="81"/>
    </location>
</feature>
<dbReference type="PROSITE" id="PS50850">
    <property type="entry name" value="MFS"/>
    <property type="match status" value="1"/>
</dbReference>
<dbReference type="Gene3D" id="1.20.1250.20">
    <property type="entry name" value="MFS general substrate transporter like domains"/>
    <property type="match status" value="2"/>
</dbReference>
<evidence type="ECO:0000256" key="1">
    <source>
        <dbReference type="ARBA" id="ARBA00004141"/>
    </source>
</evidence>
<dbReference type="PANTHER" id="PTHR23508">
    <property type="entry name" value="CARBOXYLIC ACID TRANSPORTER PROTEIN HOMOLOG"/>
    <property type="match status" value="1"/>
</dbReference>
<evidence type="ECO:0000259" key="6">
    <source>
        <dbReference type="PROSITE" id="PS50850"/>
    </source>
</evidence>
<keyword evidence="2 5" id="KW-0812">Transmembrane</keyword>
<feature type="transmembrane region" description="Helical" evidence="5">
    <location>
        <begin position="355"/>
        <end position="379"/>
    </location>
</feature>
<dbReference type="EMBL" id="FCON02000006">
    <property type="protein sequence ID" value="SAL22321.1"/>
    <property type="molecule type" value="Genomic_DNA"/>
</dbReference>
<feature type="transmembrane region" description="Helical" evidence="5">
    <location>
        <begin position="266"/>
        <end position="287"/>
    </location>
</feature>
<sequence length="434" mass="46118">MNINPPLTPSTDAPSHVEPSKSYEWKAVTLMAFGMGLVGIDRFLIVPLMPVLMRDLKLDYQDLGHITGALALAWGLSALLTGNLSDRIGFKRVIVPAMIGFSLLAGLGGLATGVGSLIAIRAFMGVAEGAFTPASIIATMDASPPSRHGRNVGIQQMMPALLGLGLTPIVVTQLLKVMNWPWIFLLVALPGFIVAFLAQRVLRRPSPADIAKHTATHDTSQHRWYEVFRYRNVPLGIICMLCWLACQIVIAALFPNYLVDYLHLDMQQMGFVLSSLGFGGAIGALVLPALSDRVGRKPVMLLSAAGVFLSLWIFLRTGAAPVPLFVCLMVAMGCLYSLITLTVGPVAAEAVPAQLMSTASGMIIGIGEVFGGGAAPAYAGYLAKHFGIEHAVTMPLWTICAGAIAVVALKETAPARICGKRVSEPGEKGGHDVR</sequence>
<feature type="transmembrane region" description="Helical" evidence="5">
    <location>
        <begin position="233"/>
        <end position="254"/>
    </location>
</feature>
<dbReference type="Pfam" id="PF07690">
    <property type="entry name" value="MFS_1"/>
    <property type="match status" value="1"/>
</dbReference>
<evidence type="ECO:0000256" key="5">
    <source>
        <dbReference type="SAM" id="Phobius"/>
    </source>
</evidence>
<reference evidence="7" key="1">
    <citation type="submission" date="2016-01" db="EMBL/GenBank/DDBJ databases">
        <authorList>
            <person name="Peeters C."/>
        </authorList>
    </citation>
    <scope>NUCLEOTIDE SEQUENCE [LARGE SCALE GENOMIC DNA]</scope>
    <source>
        <strain evidence="7">LMG 22940</strain>
    </source>
</reference>
<evidence type="ECO:0000256" key="2">
    <source>
        <dbReference type="ARBA" id="ARBA00022692"/>
    </source>
</evidence>
<comment type="caution">
    <text evidence="7">The sequence shown here is derived from an EMBL/GenBank/DDBJ whole genome shotgun (WGS) entry which is preliminary data.</text>
</comment>
<evidence type="ECO:0000313" key="8">
    <source>
        <dbReference type="Proteomes" id="UP000054770"/>
    </source>
</evidence>
<feature type="transmembrane region" description="Helical" evidence="5">
    <location>
        <begin position="321"/>
        <end position="343"/>
    </location>
</feature>
<protein>
    <submittedName>
        <fullName evidence="7">Major facilitator transporter</fullName>
    </submittedName>
</protein>